<feature type="signal peptide" evidence="4">
    <location>
        <begin position="1"/>
        <end position="15"/>
    </location>
</feature>
<reference evidence="5" key="1">
    <citation type="submission" date="2021-09" db="EMBL/GenBank/DDBJ databases">
        <title>A high-quality genome of the endoparasitic fungus Hirsutella rhossiliensis with a comparison of Hirsutella genomes reveals transposable elements contributing to genome size variation.</title>
        <authorList>
            <person name="Lin R."/>
            <person name="Jiao Y."/>
            <person name="Sun X."/>
            <person name="Ling J."/>
            <person name="Xie B."/>
            <person name="Cheng X."/>
        </authorList>
    </citation>
    <scope>NUCLEOTIDE SEQUENCE</scope>
    <source>
        <strain evidence="5">HR02</strain>
    </source>
</reference>
<feature type="chain" id="PRO_5040186139" evidence="4">
    <location>
        <begin position="16"/>
        <end position="97"/>
    </location>
</feature>
<evidence type="ECO:0000256" key="1">
    <source>
        <dbReference type="ARBA" id="ARBA00004196"/>
    </source>
</evidence>
<dbReference type="InterPro" id="IPR010636">
    <property type="entry name" value="Class_II_hydrophobin"/>
</dbReference>
<evidence type="ECO:0000313" key="5">
    <source>
        <dbReference type="EMBL" id="KAH0964813.1"/>
    </source>
</evidence>
<dbReference type="Gene3D" id="3.20.120.10">
    <property type="entry name" value="Hydrophobin"/>
    <property type="match status" value="1"/>
</dbReference>
<dbReference type="PANTHER" id="PTHR42341:SF1">
    <property type="entry name" value="HYDROPHOBIN"/>
    <property type="match status" value="1"/>
</dbReference>
<keyword evidence="3" id="KW-1015">Disulfide bond</keyword>
<dbReference type="EMBL" id="JAIZPD010000003">
    <property type="protein sequence ID" value="KAH0964813.1"/>
    <property type="molecule type" value="Genomic_DNA"/>
</dbReference>
<dbReference type="PANTHER" id="PTHR42341">
    <property type="entry name" value="HYDROPHOBIN"/>
    <property type="match status" value="1"/>
</dbReference>
<sequence length="97" mass="9947">MKVFVVVALLSSVLAAPTNLEAHWVSGLCNGGLLYTSPSCCSTSILDIASLDCSVPNKSPNAMNSFRSICGAMNKSPKCCTIPLAGLAILCTDPIGA</sequence>
<keyword evidence="6" id="KW-1185">Reference proteome</keyword>
<comment type="caution">
    <text evidence="5">The sequence shown here is derived from an EMBL/GenBank/DDBJ whole genome shotgun (WGS) entry which is preliminary data.</text>
</comment>
<name>A0A9P8MZB9_9HYPO</name>
<dbReference type="OrthoDB" id="4500971at2759"/>
<dbReference type="RefSeq" id="XP_044722326.1">
    <property type="nucleotide sequence ID" value="XM_044861300.1"/>
</dbReference>
<evidence type="ECO:0000313" key="6">
    <source>
        <dbReference type="Proteomes" id="UP000824596"/>
    </source>
</evidence>
<dbReference type="CDD" id="cd23508">
    <property type="entry name" value="hydrophobin_II"/>
    <property type="match status" value="1"/>
</dbReference>
<comment type="subcellular location">
    <subcellularLocation>
        <location evidence="1">Cell envelope</location>
    </subcellularLocation>
</comment>
<proteinExistence type="inferred from homology"/>
<organism evidence="5 6">
    <name type="scientific">Hirsutella rhossiliensis</name>
    <dbReference type="NCBI Taxonomy" id="111463"/>
    <lineage>
        <taxon>Eukaryota</taxon>
        <taxon>Fungi</taxon>
        <taxon>Dikarya</taxon>
        <taxon>Ascomycota</taxon>
        <taxon>Pezizomycotina</taxon>
        <taxon>Sordariomycetes</taxon>
        <taxon>Hypocreomycetidae</taxon>
        <taxon>Hypocreales</taxon>
        <taxon>Ophiocordycipitaceae</taxon>
        <taxon>Hirsutella</taxon>
    </lineage>
</organism>
<evidence type="ECO:0000256" key="2">
    <source>
        <dbReference type="ARBA" id="ARBA00009576"/>
    </source>
</evidence>
<evidence type="ECO:0000256" key="4">
    <source>
        <dbReference type="SAM" id="SignalP"/>
    </source>
</evidence>
<comment type="similarity">
    <text evidence="2">Belongs to the cerato-ulmin hydrophobin family.</text>
</comment>
<dbReference type="GO" id="GO:0005576">
    <property type="term" value="C:extracellular region"/>
    <property type="evidence" value="ECO:0007669"/>
    <property type="project" value="InterPro"/>
</dbReference>
<gene>
    <name evidence="5" type="ORF">HRG_02829</name>
</gene>
<accession>A0A9P8MZB9</accession>
<dbReference type="InterPro" id="IPR036686">
    <property type="entry name" value="Class_II_Hydrophobin_sf"/>
</dbReference>
<keyword evidence="4" id="KW-0732">Signal</keyword>
<dbReference type="Proteomes" id="UP000824596">
    <property type="component" value="Unassembled WGS sequence"/>
</dbReference>
<dbReference type="AlphaFoldDB" id="A0A9P8MZB9"/>
<dbReference type="GeneID" id="68351958"/>
<protein>
    <submittedName>
        <fullName evidence="5">Fungal hydrophobin domain-containing protein</fullName>
    </submittedName>
</protein>
<evidence type="ECO:0000256" key="3">
    <source>
        <dbReference type="ARBA" id="ARBA00023157"/>
    </source>
</evidence>
<dbReference type="SUPFAM" id="SSF101751">
    <property type="entry name" value="Hydrophobin II, HfbII"/>
    <property type="match status" value="1"/>
</dbReference>
<dbReference type="Pfam" id="PF06766">
    <property type="entry name" value="Hydrophobin_2"/>
    <property type="match status" value="1"/>
</dbReference>